<evidence type="ECO:0000256" key="1">
    <source>
        <dbReference type="SAM" id="Phobius"/>
    </source>
</evidence>
<reference evidence="2" key="1">
    <citation type="submission" date="2023-10" db="EMBL/GenBank/DDBJ databases">
        <authorList>
            <person name="Chen Y."/>
            <person name="Shah S."/>
            <person name="Dougan E. K."/>
            <person name="Thang M."/>
            <person name="Chan C."/>
        </authorList>
    </citation>
    <scope>NUCLEOTIDE SEQUENCE [LARGE SCALE GENOMIC DNA]</scope>
</reference>
<organism evidence="2 3">
    <name type="scientific">Prorocentrum cordatum</name>
    <dbReference type="NCBI Taxonomy" id="2364126"/>
    <lineage>
        <taxon>Eukaryota</taxon>
        <taxon>Sar</taxon>
        <taxon>Alveolata</taxon>
        <taxon>Dinophyceae</taxon>
        <taxon>Prorocentrales</taxon>
        <taxon>Prorocentraceae</taxon>
        <taxon>Prorocentrum</taxon>
    </lineage>
</organism>
<comment type="caution">
    <text evidence="2">The sequence shown here is derived from an EMBL/GenBank/DDBJ whole genome shotgun (WGS) entry which is preliminary data.</text>
</comment>
<dbReference type="Proteomes" id="UP001189429">
    <property type="component" value="Unassembled WGS sequence"/>
</dbReference>
<keyword evidence="1" id="KW-1133">Transmembrane helix</keyword>
<feature type="transmembrane region" description="Helical" evidence="1">
    <location>
        <begin position="20"/>
        <end position="41"/>
    </location>
</feature>
<gene>
    <name evidence="2" type="ORF">PCOR1329_LOCUS10889</name>
</gene>
<accession>A0ABN9QFU6</accession>
<sequence>MMRALAGSGDTWYVYDHEFAFVEVCVLLAMIPIVNVFDMVWHTISHRVERTSFVYGAKKRVEDDEDSHGHDPHEEHKQLGVILLSRMGTEFMTLGFLALLVFTSEYNGLFDELVDILPTGCSDGGSYYRRLAEESDCLHLPKSGLDWFHMFEIVHFSLFGGVPSKRAPARPRAGVVTKRGESFLEPPLVHRRRGLVCRCKAAAF</sequence>
<evidence type="ECO:0000313" key="2">
    <source>
        <dbReference type="EMBL" id="CAK0803926.1"/>
    </source>
</evidence>
<keyword evidence="3" id="KW-1185">Reference proteome</keyword>
<dbReference type="EMBL" id="CAUYUJ010003113">
    <property type="protein sequence ID" value="CAK0803926.1"/>
    <property type="molecule type" value="Genomic_DNA"/>
</dbReference>
<evidence type="ECO:0000313" key="3">
    <source>
        <dbReference type="Proteomes" id="UP001189429"/>
    </source>
</evidence>
<proteinExistence type="predicted"/>
<name>A0ABN9QFU6_9DINO</name>
<protein>
    <submittedName>
        <fullName evidence="2">Uncharacterized protein</fullName>
    </submittedName>
</protein>
<keyword evidence="1" id="KW-0812">Transmembrane</keyword>
<keyword evidence="1" id="KW-0472">Membrane</keyword>